<organism evidence="3">
    <name type="scientific">uncultured Chloroflexia bacterium</name>
    <dbReference type="NCBI Taxonomy" id="1672391"/>
    <lineage>
        <taxon>Bacteria</taxon>
        <taxon>Bacillati</taxon>
        <taxon>Chloroflexota</taxon>
        <taxon>Chloroflexia</taxon>
        <taxon>environmental samples</taxon>
    </lineage>
</organism>
<evidence type="ECO:0000256" key="2">
    <source>
        <dbReference type="SAM" id="SignalP"/>
    </source>
</evidence>
<feature type="chain" id="PRO_5026747372" description="Extracellular solute-binding protein" evidence="2">
    <location>
        <begin position="23"/>
        <end position="163"/>
    </location>
</feature>
<dbReference type="InterPro" id="IPR006311">
    <property type="entry name" value="TAT_signal"/>
</dbReference>
<feature type="signal peptide" evidence="2">
    <location>
        <begin position="1"/>
        <end position="22"/>
    </location>
</feature>
<protein>
    <recommendedName>
        <fullName evidence="4">Extracellular solute-binding protein</fullName>
    </recommendedName>
</protein>
<sequence length="163" mass="16601">MAEKSVSRRSFLRAMTAGVAGAAILNACGGAATPPADTGAAPDPTAAPAGGEAAAPTTAAEPTVASAPSGGTKEVRFHARIGAQEDALYDMLMPKFMEAHPDIKLVKESFPGADYATKISTMKAGNALGDVLWSALGGATIQYHYGQDIVQPIDSLLASQNID</sequence>
<keyword evidence="2" id="KW-0732">Signal</keyword>
<dbReference type="Gene3D" id="3.40.190.10">
    <property type="entry name" value="Periplasmic binding protein-like II"/>
    <property type="match status" value="1"/>
</dbReference>
<evidence type="ECO:0000313" key="3">
    <source>
        <dbReference type="EMBL" id="CAA9325970.1"/>
    </source>
</evidence>
<dbReference type="PROSITE" id="PS51318">
    <property type="entry name" value="TAT"/>
    <property type="match status" value="1"/>
</dbReference>
<dbReference type="SUPFAM" id="SSF53850">
    <property type="entry name" value="Periplasmic binding protein-like II"/>
    <property type="match status" value="1"/>
</dbReference>
<evidence type="ECO:0000256" key="1">
    <source>
        <dbReference type="SAM" id="MobiDB-lite"/>
    </source>
</evidence>
<feature type="region of interest" description="Disordered" evidence="1">
    <location>
        <begin position="33"/>
        <end position="71"/>
    </location>
</feature>
<reference evidence="3" key="1">
    <citation type="submission" date="2020-02" db="EMBL/GenBank/DDBJ databases">
        <authorList>
            <person name="Meier V. D."/>
        </authorList>
    </citation>
    <scope>NUCLEOTIDE SEQUENCE</scope>
    <source>
        <strain evidence="3">AVDCRST_MAG93</strain>
    </source>
</reference>
<gene>
    <name evidence="3" type="ORF">AVDCRST_MAG93-5959</name>
</gene>
<dbReference type="AlphaFoldDB" id="A0A6J4L9J7"/>
<accession>A0A6J4L9J7</accession>
<evidence type="ECO:0008006" key="4">
    <source>
        <dbReference type="Google" id="ProtNLM"/>
    </source>
</evidence>
<dbReference type="InterPro" id="IPR019546">
    <property type="entry name" value="TAT_signal_bac_arc"/>
</dbReference>
<dbReference type="NCBIfam" id="TIGR01409">
    <property type="entry name" value="TAT_signal_seq"/>
    <property type="match status" value="1"/>
</dbReference>
<dbReference type="EMBL" id="CADCTR010002001">
    <property type="protein sequence ID" value="CAA9325970.1"/>
    <property type="molecule type" value="Genomic_DNA"/>
</dbReference>
<dbReference type="Pfam" id="PF01547">
    <property type="entry name" value="SBP_bac_1"/>
    <property type="match status" value="1"/>
</dbReference>
<feature type="non-terminal residue" evidence="3">
    <location>
        <position position="163"/>
    </location>
</feature>
<name>A0A6J4L9J7_9CHLR</name>
<feature type="compositionally biased region" description="Low complexity" evidence="1">
    <location>
        <begin position="33"/>
        <end position="69"/>
    </location>
</feature>
<dbReference type="InterPro" id="IPR006059">
    <property type="entry name" value="SBP"/>
</dbReference>
<proteinExistence type="predicted"/>